<evidence type="ECO:0000256" key="6">
    <source>
        <dbReference type="ARBA" id="ARBA00023078"/>
    </source>
</evidence>
<keyword evidence="7 10" id="KW-0472">Membrane</keyword>
<evidence type="ECO:0000256" key="1">
    <source>
        <dbReference type="ARBA" id="ARBA00004167"/>
    </source>
</evidence>
<accession>A0A552E102</accession>
<keyword evidence="4" id="KW-0249">Electron transport</keyword>
<feature type="transmembrane region" description="Helical" evidence="10">
    <location>
        <begin position="6"/>
        <end position="27"/>
    </location>
</feature>
<comment type="subunit">
    <text evidence="9">The 4 large subunits of the cytochrome b6-f complex are cytochrome b6, subunit IV (17 kDa polypeptide, PetD), cytochrome f and the Rieske protein, while the 4 small subunits are PetG, PetL, PetM and PetN. The complex functions as a dimer.</text>
</comment>
<evidence type="ECO:0000256" key="5">
    <source>
        <dbReference type="ARBA" id="ARBA00022989"/>
    </source>
</evidence>
<evidence type="ECO:0000256" key="3">
    <source>
        <dbReference type="ARBA" id="ARBA00022692"/>
    </source>
</evidence>
<evidence type="ECO:0000256" key="7">
    <source>
        <dbReference type="ARBA" id="ARBA00023136"/>
    </source>
</evidence>
<dbReference type="Pfam" id="PF05115">
    <property type="entry name" value="PetL"/>
    <property type="match status" value="1"/>
</dbReference>
<dbReference type="Proteomes" id="UP000319313">
    <property type="component" value="Unassembled WGS sequence"/>
</dbReference>
<evidence type="ECO:0000256" key="9">
    <source>
        <dbReference type="ARBA" id="ARBA00025834"/>
    </source>
</evidence>
<gene>
    <name evidence="11" type="primary">petL</name>
    <name evidence="11" type="ORF">EWV81_05725</name>
</gene>
<sequence length="33" mass="3397">MSVLAVAALAGYLIVFTGIALGLFFGLRSAKII</sequence>
<dbReference type="AlphaFoldDB" id="A0A552E102"/>
<keyword evidence="3 10" id="KW-0812">Transmembrane</keyword>
<evidence type="ECO:0000256" key="4">
    <source>
        <dbReference type="ARBA" id="ARBA00022982"/>
    </source>
</evidence>
<dbReference type="NCBIfam" id="NF008824">
    <property type="entry name" value="PRK11874.1"/>
    <property type="match status" value="1"/>
</dbReference>
<evidence type="ECO:0000313" key="11">
    <source>
        <dbReference type="EMBL" id="TRU28142.1"/>
    </source>
</evidence>
<evidence type="ECO:0000313" key="12">
    <source>
        <dbReference type="Proteomes" id="UP000319313"/>
    </source>
</evidence>
<evidence type="ECO:0000256" key="2">
    <source>
        <dbReference type="ARBA" id="ARBA00022448"/>
    </source>
</evidence>
<comment type="caution">
    <text evidence="11">The sequence shown here is derived from an EMBL/GenBank/DDBJ whole genome shotgun (WGS) entry which is preliminary data.</text>
</comment>
<proteinExistence type="predicted"/>
<evidence type="ECO:0000256" key="10">
    <source>
        <dbReference type="SAM" id="Phobius"/>
    </source>
</evidence>
<name>A0A552E102_MICAE</name>
<keyword evidence="2" id="KW-0813">Transport</keyword>
<dbReference type="GO" id="GO:0016020">
    <property type="term" value="C:membrane"/>
    <property type="evidence" value="ECO:0007669"/>
    <property type="project" value="UniProtKB-SubCell"/>
</dbReference>
<evidence type="ECO:0000256" key="8">
    <source>
        <dbReference type="ARBA" id="ARBA00025197"/>
    </source>
</evidence>
<reference evidence="11 12" key="1">
    <citation type="submission" date="2019-01" db="EMBL/GenBank/DDBJ databases">
        <title>Coherence of Microcystis species and biogeography revealed through population genomics.</title>
        <authorList>
            <person name="Perez-Carrascal O.M."/>
            <person name="Terrat Y."/>
            <person name="Giani A."/>
            <person name="Fortin N."/>
            <person name="Tromas N."/>
            <person name="Shapiro B.J."/>
        </authorList>
    </citation>
    <scope>NUCLEOTIDE SEQUENCE [LARGE SCALE GENOMIC DNA]</scope>
    <source>
        <strain evidence="11">Ma_SC_T_19800800_S464</strain>
    </source>
</reference>
<comment type="function">
    <text evidence="8">Component of the cytochrome b6-f complex, which mediates electron transfer between photosystem II (PSII) and photosystem I (PSI), cyclic electron flow around PSI, and state transitions. PetL is important for photoautotrophic growth as well as for electron transfer efficiency and stability of the cytochrome b6-f complex.</text>
</comment>
<dbReference type="EMBL" id="SFBL01000044">
    <property type="protein sequence ID" value="TRU28142.1"/>
    <property type="molecule type" value="Genomic_DNA"/>
</dbReference>
<comment type="subcellular location">
    <subcellularLocation>
        <location evidence="1">Membrane</location>
        <topology evidence="1">Single-pass membrane protein</topology>
    </subcellularLocation>
</comment>
<dbReference type="InterPro" id="IPR007802">
    <property type="entry name" value="Cyt_b6/f_cplx_su6"/>
</dbReference>
<keyword evidence="6" id="KW-0793">Thylakoid</keyword>
<dbReference type="GO" id="GO:0009055">
    <property type="term" value="F:electron transfer activity"/>
    <property type="evidence" value="ECO:0007669"/>
    <property type="project" value="InterPro"/>
</dbReference>
<keyword evidence="5 10" id="KW-1133">Transmembrane helix</keyword>
<protein>
    <submittedName>
        <fullName evidence="11">Cytochrome b6-f complex subunit PetL</fullName>
    </submittedName>
</protein>
<organism evidence="11 12">
    <name type="scientific">Microcystis aeruginosa Ma_SC_T_19800800_S464</name>
    <dbReference type="NCBI Taxonomy" id="2486257"/>
    <lineage>
        <taxon>Bacteria</taxon>
        <taxon>Bacillati</taxon>
        <taxon>Cyanobacteriota</taxon>
        <taxon>Cyanophyceae</taxon>
        <taxon>Oscillatoriophycideae</taxon>
        <taxon>Chroococcales</taxon>
        <taxon>Microcystaceae</taxon>
        <taxon>Microcystis</taxon>
    </lineage>
</organism>
<dbReference type="GO" id="GO:0009512">
    <property type="term" value="C:cytochrome b6f complex"/>
    <property type="evidence" value="ECO:0007669"/>
    <property type="project" value="InterPro"/>
</dbReference>